<sequence length="327" mass="36594">MPKREQALIQWLTERVGLRDFRIEPASDDASFRRYFRITLADGGTRIAMDAPPEQEDCAPFLRIAEQLGAVGLHVPIIHAADPLQGFILLEDLGTVHYLDRLNGETADRLYGDALAALAVIQSVGPRESLPLYDEALLRREMALFSDWLLGRHLGLELDDSEQTMLAGCFDLLVASALEQPRVCVHRDYHSRNLLVSASPSPGILDFQDAVAGPVTYDLVSLLKDCYIAWPTPRVQEWAMGYFELAVQSGVLQPTHEAQFLRWFDLMGVQRHLKASGIFARLNHRDGKPGYLGDIPRTLGYVVEVAGRYPELAGLGQLIERRLLPRL</sequence>
<reference evidence="4 5" key="1">
    <citation type="submission" date="2017-11" db="EMBL/GenBank/DDBJ databases">
        <title>Genome-resolved metagenomics identifies genetic mobility, metabolic interactions, and unexpected diversity in perchlorate-reducing communities.</title>
        <authorList>
            <person name="Barnum T.P."/>
            <person name="Figueroa I.A."/>
            <person name="Carlstrom C.I."/>
            <person name="Lucas L.N."/>
            <person name="Engelbrektson A.L."/>
            <person name="Coates J.D."/>
        </authorList>
    </citation>
    <scope>NUCLEOTIDE SEQUENCE [LARGE SCALE GENOMIC DNA]</scope>
    <source>
        <strain evidence="4">BM301</strain>
    </source>
</reference>
<dbReference type="Gene3D" id="3.30.200.20">
    <property type="entry name" value="Phosphorylase Kinase, domain 1"/>
    <property type="match status" value="1"/>
</dbReference>
<comment type="caution">
    <text evidence="4">The sequence shown here is derived from an EMBL/GenBank/DDBJ whole genome shotgun (WGS) entry which is preliminary data.</text>
</comment>
<dbReference type="RefSeq" id="WP_273440062.1">
    <property type="nucleotide sequence ID" value="NZ_PKUN01000023.1"/>
</dbReference>
<dbReference type="GO" id="GO:0016740">
    <property type="term" value="F:transferase activity"/>
    <property type="evidence" value="ECO:0007669"/>
    <property type="project" value="UniProtKB-KW"/>
</dbReference>
<evidence type="ECO:0000256" key="1">
    <source>
        <dbReference type="ARBA" id="ARBA00022741"/>
    </source>
</evidence>
<dbReference type="InterPro" id="IPR011009">
    <property type="entry name" value="Kinase-like_dom_sf"/>
</dbReference>
<organism evidence="4 5">
    <name type="scientific">Sedimenticola selenatireducens</name>
    <dbReference type="NCBI Taxonomy" id="191960"/>
    <lineage>
        <taxon>Bacteria</taxon>
        <taxon>Pseudomonadati</taxon>
        <taxon>Pseudomonadota</taxon>
        <taxon>Gammaproteobacteria</taxon>
        <taxon>Chromatiales</taxon>
        <taxon>Sedimenticolaceae</taxon>
        <taxon>Sedimenticola</taxon>
    </lineage>
</organism>
<name>A0A2N6CUL4_9GAMM</name>
<dbReference type="Gene3D" id="3.90.1200.10">
    <property type="match status" value="1"/>
</dbReference>
<evidence type="ECO:0000313" key="4">
    <source>
        <dbReference type="EMBL" id="PLX60862.1"/>
    </source>
</evidence>
<evidence type="ECO:0000256" key="2">
    <source>
        <dbReference type="ARBA" id="ARBA00022840"/>
    </source>
</evidence>
<keyword evidence="4" id="KW-0808">Transferase</keyword>
<keyword evidence="1" id="KW-0547">Nucleotide-binding</keyword>
<gene>
    <name evidence="4" type="ORF">C0630_13575</name>
</gene>
<evidence type="ECO:0000259" key="3">
    <source>
        <dbReference type="Pfam" id="PF01636"/>
    </source>
</evidence>
<protein>
    <submittedName>
        <fullName evidence="4">Aminoglycoside phosphotransferase</fullName>
    </submittedName>
</protein>
<dbReference type="SUPFAM" id="SSF56112">
    <property type="entry name" value="Protein kinase-like (PK-like)"/>
    <property type="match status" value="1"/>
</dbReference>
<dbReference type="PANTHER" id="PTHR33540">
    <property type="entry name" value="TRNA THREONYLCARBAMOYLADENOSINE BIOSYNTHESIS PROTEIN TSAE"/>
    <property type="match status" value="1"/>
</dbReference>
<dbReference type="EMBL" id="PKUN01000023">
    <property type="protein sequence ID" value="PLX60862.1"/>
    <property type="molecule type" value="Genomic_DNA"/>
</dbReference>
<dbReference type="AlphaFoldDB" id="A0A2N6CUL4"/>
<dbReference type="Pfam" id="PF01636">
    <property type="entry name" value="APH"/>
    <property type="match status" value="1"/>
</dbReference>
<dbReference type="Proteomes" id="UP000235015">
    <property type="component" value="Unassembled WGS sequence"/>
</dbReference>
<proteinExistence type="predicted"/>
<dbReference type="GO" id="GO:0005524">
    <property type="term" value="F:ATP binding"/>
    <property type="evidence" value="ECO:0007669"/>
    <property type="project" value="UniProtKB-KW"/>
</dbReference>
<dbReference type="PANTHER" id="PTHR33540:SF1">
    <property type="entry name" value="N-ACETYLMURAMATE_N-ACETYLGLUCOSAMINE KINASE"/>
    <property type="match status" value="1"/>
</dbReference>
<evidence type="ECO:0000313" key="5">
    <source>
        <dbReference type="Proteomes" id="UP000235015"/>
    </source>
</evidence>
<feature type="domain" description="Aminoglycoside phosphotransferase" evidence="3">
    <location>
        <begin position="23"/>
        <end position="243"/>
    </location>
</feature>
<dbReference type="InterPro" id="IPR002575">
    <property type="entry name" value="Aminoglycoside_PTrfase"/>
</dbReference>
<dbReference type="STRING" id="1111735.GCA_000428045_01473"/>
<accession>A0A2N6CUL4</accession>
<keyword evidence="2" id="KW-0067">ATP-binding</keyword>